<comment type="caution">
    <text evidence="1">The sequence shown here is derived from an EMBL/GenBank/DDBJ whole genome shotgun (WGS) entry which is preliminary data.</text>
</comment>
<name>A0ACC4CAV3_POPAL</name>
<proteinExistence type="predicted"/>
<evidence type="ECO:0000313" key="1">
    <source>
        <dbReference type="EMBL" id="KAL3592198.1"/>
    </source>
</evidence>
<keyword evidence="2" id="KW-1185">Reference proteome</keyword>
<accession>A0ACC4CAV3</accession>
<dbReference type="Proteomes" id="UP000309997">
    <property type="component" value="Unassembled WGS sequence"/>
</dbReference>
<organism evidence="1 2">
    <name type="scientific">Populus alba</name>
    <name type="common">White poplar</name>
    <dbReference type="NCBI Taxonomy" id="43335"/>
    <lineage>
        <taxon>Eukaryota</taxon>
        <taxon>Viridiplantae</taxon>
        <taxon>Streptophyta</taxon>
        <taxon>Embryophyta</taxon>
        <taxon>Tracheophyta</taxon>
        <taxon>Spermatophyta</taxon>
        <taxon>Magnoliopsida</taxon>
        <taxon>eudicotyledons</taxon>
        <taxon>Gunneridae</taxon>
        <taxon>Pentapetalae</taxon>
        <taxon>rosids</taxon>
        <taxon>fabids</taxon>
        <taxon>Malpighiales</taxon>
        <taxon>Salicaceae</taxon>
        <taxon>Saliceae</taxon>
        <taxon>Populus</taxon>
    </lineage>
</organism>
<gene>
    <name evidence="1" type="ORF">D5086_010838</name>
</gene>
<evidence type="ECO:0000313" key="2">
    <source>
        <dbReference type="Proteomes" id="UP000309997"/>
    </source>
</evidence>
<sequence>MHNYGVYLNLPVTTIVYAVPAAVFSIRRKVQVHLCEAKETNLVERWLAEPFELLAGLFGLHNGGKGKVVLFGGCDDSVREGGMAIGLVRSGLNGRWWSIGAMNKHYLPYICCGNLQGQ</sequence>
<protein>
    <submittedName>
        <fullName evidence="1">Uncharacterized protein</fullName>
    </submittedName>
</protein>
<reference evidence="1 2" key="1">
    <citation type="journal article" date="2024" name="Plant Biotechnol. J.">
        <title>Genome and CRISPR/Cas9 system of a widespread forest tree (Populus alba) in the world.</title>
        <authorList>
            <person name="Liu Y.J."/>
            <person name="Jiang P.F."/>
            <person name="Han X.M."/>
            <person name="Li X.Y."/>
            <person name="Wang H.M."/>
            <person name="Wang Y.J."/>
            <person name="Wang X.X."/>
            <person name="Zeng Q.Y."/>
        </authorList>
    </citation>
    <scope>NUCLEOTIDE SEQUENCE [LARGE SCALE GENOMIC DNA]</scope>
    <source>
        <strain evidence="2">cv. PAL-ZL1</strain>
    </source>
</reference>
<dbReference type="EMBL" id="RCHU02000005">
    <property type="protein sequence ID" value="KAL3592198.1"/>
    <property type="molecule type" value="Genomic_DNA"/>
</dbReference>